<dbReference type="EMBL" id="VSSQ01032486">
    <property type="protein sequence ID" value="MPM83761.1"/>
    <property type="molecule type" value="Genomic_DNA"/>
</dbReference>
<accession>A0A645D3M2</accession>
<organism evidence="1">
    <name type="scientific">bioreactor metagenome</name>
    <dbReference type="NCBI Taxonomy" id="1076179"/>
    <lineage>
        <taxon>unclassified sequences</taxon>
        <taxon>metagenomes</taxon>
        <taxon>ecological metagenomes</taxon>
    </lineage>
</organism>
<sequence>MRQGIVVKPLLIILIILISSYACTAQESIGVDDINEADKIYNQVLNNSTSAFYALGASSIQSFIFPYWEYKNMFSLNNLPDSSAFTLAPPKKMVIWRYWDGKERRIVSKRDFFFANNQELFAYAVFSDGDYTINRLYRNDYGVLIGISQWRNEDVKQSTLTKFEYSGAGRIECIITDGAGGKSKIIQLCQDDQLIYQYYPSPESSMSHALIITNSPNILTMDSTVFLNNSSSRLIDEVLYFDNCVSERRRWRVSPDDKKELIDKTVYYYKSRAVLQKIVYFNNDNAELNYIAIVKKIDALGNWTMLELIRNNKQIDYIIRLIN</sequence>
<evidence type="ECO:0000313" key="1">
    <source>
        <dbReference type="EMBL" id="MPM83761.1"/>
    </source>
</evidence>
<gene>
    <name evidence="1" type="ORF">SDC9_130830</name>
</gene>
<comment type="caution">
    <text evidence="1">The sequence shown here is derived from an EMBL/GenBank/DDBJ whole genome shotgun (WGS) entry which is preliminary data.</text>
</comment>
<protein>
    <submittedName>
        <fullName evidence="1">Uncharacterized protein</fullName>
    </submittedName>
</protein>
<dbReference type="AlphaFoldDB" id="A0A645D3M2"/>
<reference evidence="1" key="1">
    <citation type="submission" date="2019-08" db="EMBL/GenBank/DDBJ databases">
        <authorList>
            <person name="Kucharzyk K."/>
            <person name="Murdoch R.W."/>
            <person name="Higgins S."/>
            <person name="Loffler F."/>
        </authorList>
    </citation>
    <scope>NUCLEOTIDE SEQUENCE</scope>
</reference>
<dbReference type="PROSITE" id="PS51257">
    <property type="entry name" value="PROKAR_LIPOPROTEIN"/>
    <property type="match status" value="1"/>
</dbReference>
<name>A0A645D3M2_9ZZZZ</name>
<proteinExistence type="predicted"/>